<keyword evidence="2" id="KW-0812">Transmembrane</keyword>
<dbReference type="EMBL" id="QGNA01000005">
    <property type="protein sequence ID" value="PWS35061.1"/>
    <property type="molecule type" value="Genomic_DNA"/>
</dbReference>
<feature type="compositionally biased region" description="Low complexity" evidence="1">
    <location>
        <begin position="803"/>
        <end position="825"/>
    </location>
</feature>
<evidence type="ECO:0000256" key="2">
    <source>
        <dbReference type="SAM" id="Phobius"/>
    </source>
</evidence>
<dbReference type="PANTHER" id="PTHR30441:SF4">
    <property type="entry name" value="PROTEIN ASMA"/>
    <property type="match status" value="1"/>
</dbReference>
<dbReference type="Pfam" id="PF05170">
    <property type="entry name" value="AsmA"/>
    <property type="match status" value="2"/>
</dbReference>
<keyword evidence="2" id="KW-1133">Transmembrane helix</keyword>
<dbReference type="RefSeq" id="WP_109872704.1">
    <property type="nucleotide sequence ID" value="NZ_QGNA01000005.1"/>
</dbReference>
<dbReference type="OrthoDB" id="225437at2"/>
<feature type="region of interest" description="Disordered" evidence="1">
    <location>
        <begin position="803"/>
        <end position="860"/>
    </location>
</feature>
<dbReference type="InterPro" id="IPR007844">
    <property type="entry name" value="AsmA"/>
</dbReference>
<keyword evidence="2" id="KW-0472">Membrane</keyword>
<dbReference type="GO" id="GO:0090313">
    <property type="term" value="P:regulation of protein targeting to membrane"/>
    <property type="evidence" value="ECO:0007669"/>
    <property type="project" value="TreeGrafter"/>
</dbReference>
<keyword evidence="5" id="KW-1185">Reference proteome</keyword>
<feature type="region of interest" description="Disordered" evidence="1">
    <location>
        <begin position="489"/>
        <end position="512"/>
    </location>
</feature>
<feature type="transmembrane region" description="Helical" evidence="2">
    <location>
        <begin position="12"/>
        <end position="33"/>
    </location>
</feature>
<gene>
    <name evidence="4" type="ORF">DFH01_22325</name>
</gene>
<evidence type="ECO:0000259" key="3">
    <source>
        <dbReference type="Pfam" id="PF05170"/>
    </source>
</evidence>
<dbReference type="Proteomes" id="UP000245765">
    <property type="component" value="Unassembled WGS sequence"/>
</dbReference>
<dbReference type="InterPro" id="IPR052894">
    <property type="entry name" value="AsmA-related"/>
</dbReference>
<organism evidence="4 5">
    <name type="scientific">Falsiroseomonas bella</name>
    <dbReference type="NCBI Taxonomy" id="2184016"/>
    <lineage>
        <taxon>Bacteria</taxon>
        <taxon>Pseudomonadati</taxon>
        <taxon>Pseudomonadota</taxon>
        <taxon>Alphaproteobacteria</taxon>
        <taxon>Acetobacterales</taxon>
        <taxon>Roseomonadaceae</taxon>
        <taxon>Falsiroseomonas</taxon>
    </lineage>
</organism>
<feature type="compositionally biased region" description="Pro residues" evidence="1">
    <location>
        <begin position="826"/>
        <end position="843"/>
    </location>
</feature>
<dbReference type="AlphaFoldDB" id="A0A317F769"/>
<dbReference type="PANTHER" id="PTHR30441">
    <property type="entry name" value="DUF748 DOMAIN-CONTAINING PROTEIN"/>
    <property type="match status" value="1"/>
</dbReference>
<evidence type="ECO:0000313" key="4">
    <source>
        <dbReference type="EMBL" id="PWS35061.1"/>
    </source>
</evidence>
<proteinExistence type="predicted"/>
<sequence length="860" mass="87339">MTETPRRRRWPWILLAIIVAIPLAGFVALRVFVSPEAVRARLVAEVQRATGREFAVRDVELGLSLRPTVILRDVALANMPGGSRPQMLTAERVEVQAALLPLLSRRIEIARIELDRPDLLLETTAEGRGNWQFQPAAGPAAPSAPGTPSAPARPLALSLDRLQVEEGRVTWRDGSAGTTETIGIPRLDAAAPDGAPVTARGTLLLRGQEVAVTAETAPLAALGGATQIPLQATLGVLGAEARIQGSLAPGGAWRAEVAASVPEVARLAPLLPDAPLPPLRDVTLSGRLAGSGAELRTAENLALRLGAADLSALRPGLALTRLEATAPRLDAPLQITAEARQGEVPLSLSGTAGTPALLVGGAAAPLPVDLRLQAAGATATLRGQVRQPTALSGVDLALAARIPDLAALSPLAGTALPAIRDLTAEARIAERGAGFRDGIALRGITLAAPPLQAAGELTLAIAARPALNGRLDVARLDLDAIRAALPAAAPAQPAPAQPAPAQPAPAPAPAARDGRVIPDIALPVDALRGWDADLRVTVATLTAGGATWRDLRLPLKVEAGRARIAPFAVTGPGGQVTGELAADAAAATPTVALTLRAPGLELAPLQQALGEPVRVSGKAELDAALRGAGAGLRAVAATLDGHLGLAMVNATLEPPLMNPVQQALRARVPALPPLPDRLPVECVALRADAQDGTLRIGTLLADAPAAKVAGSGTINLADETLALRLLHDVRAAGAEIRVAADLGGTLAAPAYGGVQVRNAVAAAAGALAGRVGGDLGQVLGAIANQPGARPDPLPDCATALRAARGGREGAVPAARPAEPQQAAPQQPAPQQPAPQPPAIPGVPPQLQGPASDLLRGLLRR</sequence>
<comment type="caution">
    <text evidence="4">The sequence shown here is derived from an EMBL/GenBank/DDBJ whole genome shotgun (WGS) entry which is preliminary data.</text>
</comment>
<evidence type="ECO:0000256" key="1">
    <source>
        <dbReference type="SAM" id="MobiDB-lite"/>
    </source>
</evidence>
<dbReference type="GO" id="GO:0005886">
    <property type="term" value="C:plasma membrane"/>
    <property type="evidence" value="ECO:0007669"/>
    <property type="project" value="TreeGrafter"/>
</dbReference>
<feature type="domain" description="AsmA" evidence="3">
    <location>
        <begin position="462"/>
        <end position="653"/>
    </location>
</feature>
<protein>
    <recommendedName>
        <fullName evidence="3">AsmA domain-containing protein</fullName>
    </recommendedName>
</protein>
<feature type="region of interest" description="Disordered" evidence="1">
    <location>
        <begin position="130"/>
        <end position="153"/>
    </location>
</feature>
<feature type="compositionally biased region" description="Pro residues" evidence="1">
    <location>
        <begin position="492"/>
        <end position="508"/>
    </location>
</feature>
<reference evidence="5" key="1">
    <citation type="submission" date="2018-05" db="EMBL/GenBank/DDBJ databases">
        <authorList>
            <person name="Du Z."/>
            <person name="Wang X."/>
        </authorList>
    </citation>
    <scope>NUCLEOTIDE SEQUENCE [LARGE SCALE GENOMIC DNA]</scope>
    <source>
        <strain evidence="5">CQN31</strain>
    </source>
</reference>
<feature type="compositionally biased region" description="Low complexity" evidence="1">
    <location>
        <begin position="135"/>
        <end position="153"/>
    </location>
</feature>
<name>A0A317F769_9PROT</name>
<accession>A0A317F769</accession>
<evidence type="ECO:0000313" key="5">
    <source>
        <dbReference type="Proteomes" id="UP000245765"/>
    </source>
</evidence>
<feature type="domain" description="AsmA" evidence="3">
    <location>
        <begin position="12"/>
        <end position="178"/>
    </location>
</feature>